<dbReference type="EMBL" id="JAGFNK010000254">
    <property type="protein sequence ID" value="KAI9455205.1"/>
    <property type="molecule type" value="Genomic_DNA"/>
</dbReference>
<gene>
    <name evidence="1" type="ORF">F5148DRAFT_1151516</name>
</gene>
<proteinExistence type="predicted"/>
<accession>A0ACC0U0R2</accession>
<dbReference type="Proteomes" id="UP001207468">
    <property type="component" value="Unassembled WGS sequence"/>
</dbReference>
<reference evidence="1" key="1">
    <citation type="submission" date="2021-03" db="EMBL/GenBank/DDBJ databases">
        <title>Evolutionary priming and transition to the ectomycorrhizal habit in an iconic lineage of mushroom-forming fungi: is preadaptation a requirement?</title>
        <authorList>
            <consortium name="DOE Joint Genome Institute"/>
            <person name="Looney B.P."/>
            <person name="Miyauchi S."/>
            <person name="Morin E."/>
            <person name="Drula E."/>
            <person name="Courty P.E."/>
            <person name="Chicoki N."/>
            <person name="Fauchery L."/>
            <person name="Kohler A."/>
            <person name="Kuo A."/>
            <person name="LaButti K."/>
            <person name="Pangilinan J."/>
            <person name="Lipzen A."/>
            <person name="Riley R."/>
            <person name="Andreopoulos W."/>
            <person name="He G."/>
            <person name="Johnson J."/>
            <person name="Barry K.W."/>
            <person name="Grigoriev I.V."/>
            <person name="Nagy L."/>
            <person name="Hibbett D."/>
            <person name="Henrissat B."/>
            <person name="Matheny P.B."/>
            <person name="Labbe J."/>
            <person name="Martin A.F."/>
        </authorList>
    </citation>
    <scope>NUCLEOTIDE SEQUENCE</scope>
    <source>
        <strain evidence="1">BPL698</strain>
    </source>
</reference>
<organism evidence="1 2">
    <name type="scientific">Russula earlei</name>
    <dbReference type="NCBI Taxonomy" id="71964"/>
    <lineage>
        <taxon>Eukaryota</taxon>
        <taxon>Fungi</taxon>
        <taxon>Dikarya</taxon>
        <taxon>Basidiomycota</taxon>
        <taxon>Agaricomycotina</taxon>
        <taxon>Agaricomycetes</taxon>
        <taxon>Russulales</taxon>
        <taxon>Russulaceae</taxon>
        <taxon>Russula</taxon>
    </lineage>
</organism>
<comment type="caution">
    <text evidence="1">The sequence shown here is derived from an EMBL/GenBank/DDBJ whole genome shotgun (WGS) entry which is preliminary data.</text>
</comment>
<name>A0ACC0U0R2_9AGAM</name>
<sequence>MDQDQDQDQDQDMEISHNMVVPKSQFEMEWDVFEHDVLGPLQQLAATTAMMGNGADGATTATTDLQETYVHMTIAVEPKMVPRFIGLPEGVVQGSAARRRHGLWGGRGGAL</sequence>
<evidence type="ECO:0000313" key="2">
    <source>
        <dbReference type="Proteomes" id="UP001207468"/>
    </source>
</evidence>
<protein>
    <submittedName>
        <fullName evidence="1">Uncharacterized protein</fullName>
    </submittedName>
</protein>
<evidence type="ECO:0000313" key="1">
    <source>
        <dbReference type="EMBL" id="KAI9455205.1"/>
    </source>
</evidence>
<keyword evidence="2" id="KW-1185">Reference proteome</keyword>